<dbReference type="Proteomes" id="UP001196565">
    <property type="component" value="Unassembled WGS sequence"/>
</dbReference>
<evidence type="ECO:0000313" key="2">
    <source>
        <dbReference type="Proteomes" id="UP001196565"/>
    </source>
</evidence>
<protein>
    <recommendedName>
        <fullName evidence="3">Sulfotransferase family protein</fullName>
    </recommendedName>
</protein>
<comment type="caution">
    <text evidence="1">The sequence shown here is derived from an EMBL/GenBank/DDBJ whole genome shotgun (WGS) entry which is preliminary data.</text>
</comment>
<proteinExistence type="predicted"/>
<keyword evidence="2" id="KW-1185">Reference proteome</keyword>
<dbReference type="InterPro" id="IPR027417">
    <property type="entry name" value="P-loop_NTPase"/>
</dbReference>
<name>A0ABS7A4Z2_9PROT</name>
<dbReference type="Gene3D" id="3.40.50.300">
    <property type="entry name" value="P-loop containing nucleotide triphosphate hydrolases"/>
    <property type="match status" value="1"/>
</dbReference>
<gene>
    <name evidence="1" type="ORF">KPL78_04880</name>
</gene>
<reference evidence="1 2" key="1">
    <citation type="submission" date="2021-07" db="EMBL/GenBank/DDBJ databases">
        <authorList>
            <person name="So Y."/>
        </authorList>
    </citation>
    <scope>NUCLEOTIDE SEQUENCE [LARGE SCALE GENOMIC DNA]</scope>
    <source>
        <strain evidence="1 2">HJA6</strain>
    </source>
</reference>
<evidence type="ECO:0008006" key="3">
    <source>
        <dbReference type="Google" id="ProtNLM"/>
    </source>
</evidence>
<sequence length="404" mass="46187">MDDESDPVPARHRIYYLHIPKTGGQTLGTRLASAFPTDRSWVLQDDLRSAAQFDRLFQDHDFVEGHAASGLLKRADPRIDILCTVRHPVSHVRSLFRHILREPLLRLHPPAKALGFHGFAEHYGDMLFNQQSRTLVETMEGRDHQFYRGNRNVWLLERLAPSIKRVRWLVPTEQIDDFCRWWPLETGHSTVPEELRINVAPAAEMDDEIEAFARENPERFGLDYTLWQIANQHYAAWRSTVLQKATPRPDTNVPSCAFADPDLGAIWMLDGWYPRGVRGDGIAEWWAGPAEVSRILVRRSPGVDRLRLEIPAMIRLRHEQFHVFADESTKRLPARVALVEKGPLSEMVIDLPQELGDSFRLLIQVPRVASLLEIDPAARDGRRRSFASQNWSLSRSDSAAAAKA</sequence>
<dbReference type="SUPFAM" id="SSF52540">
    <property type="entry name" value="P-loop containing nucleoside triphosphate hydrolases"/>
    <property type="match status" value="1"/>
</dbReference>
<dbReference type="EMBL" id="JAHYBZ010000002">
    <property type="protein sequence ID" value="MBW6397170.1"/>
    <property type="molecule type" value="Genomic_DNA"/>
</dbReference>
<dbReference type="RefSeq" id="WP_219761797.1">
    <property type="nucleotide sequence ID" value="NZ_JAHYBZ010000002.1"/>
</dbReference>
<accession>A0ABS7A4Z2</accession>
<organism evidence="1 2">
    <name type="scientific">Roseomonas alba</name>
    <dbReference type="NCBI Taxonomy" id="2846776"/>
    <lineage>
        <taxon>Bacteria</taxon>
        <taxon>Pseudomonadati</taxon>
        <taxon>Pseudomonadota</taxon>
        <taxon>Alphaproteobacteria</taxon>
        <taxon>Acetobacterales</taxon>
        <taxon>Roseomonadaceae</taxon>
        <taxon>Roseomonas</taxon>
    </lineage>
</organism>
<evidence type="ECO:0000313" key="1">
    <source>
        <dbReference type="EMBL" id="MBW6397170.1"/>
    </source>
</evidence>